<organism evidence="2 3">
    <name type="scientific">Azospirillum oryzae</name>
    <dbReference type="NCBI Taxonomy" id="286727"/>
    <lineage>
        <taxon>Bacteria</taxon>
        <taxon>Pseudomonadati</taxon>
        <taxon>Pseudomonadota</taxon>
        <taxon>Alphaproteobacteria</taxon>
        <taxon>Rhodospirillales</taxon>
        <taxon>Azospirillaceae</taxon>
        <taxon>Azospirillum</taxon>
    </lineage>
</organism>
<dbReference type="Proteomes" id="UP000192936">
    <property type="component" value="Unassembled WGS sequence"/>
</dbReference>
<dbReference type="AlphaFoldDB" id="A0A1X7F7W9"/>
<dbReference type="RefSeq" id="WP_167393259.1">
    <property type="nucleotide sequence ID" value="NZ_FXAK01000005.1"/>
</dbReference>
<evidence type="ECO:0000256" key="1">
    <source>
        <dbReference type="SAM" id="MobiDB-lite"/>
    </source>
</evidence>
<gene>
    <name evidence="2" type="ORF">SAMN02982917_2331</name>
</gene>
<reference evidence="2 3" key="1">
    <citation type="submission" date="2017-04" db="EMBL/GenBank/DDBJ databases">
        <authorList>
            <person name="Afonso C.L."/>
            <person name="Miller P.J."/>
            <person name="Scott M.A."/>
            <person name="Spackman E."/>
            <person name="Goraichik I."/>
            <person name="Dimitrov K.M."/>
            <person name="Suarez D.L."/>
            <person name="Swayne D.E."/>
        </authorList>
    </citation>
    <scope>NUCLEOTIDE SEQUENCE [LARGE SCALE GENOMIC DNA]</scope>
    <source>
        <strain evidence="2 3">A2P</strain>
    </source>
</reference>
<feature type="compositionally biased region" description="Low complexity" evidence="1">
    <location>
        <begin position="7"/>
        <end position="26"/>
    </location>
</feature>
<sequence length="224" mass="24091">MNGEPEASSPATTAATATTTAARTPTYDQEGQRGDGVAARSAADEAASGQVSSKVLEIDFTTHVSMRYHAKRRAWFDMLHRMSMVVAAIGGSAALASLAGDQSTAAKWITLAVAIAGAFDIAFGPSERARKADALYKQFCDLAADIASCPSPTEEDARKWLARRLKIEAEEPAIIDTLNVICHNTEAEARGYGPETCYHVSLIQQIFSHICTLPPYKFEPRKSP</sequence>
<feature type="region of interest" description="Disordered" evidence="1">
    <location>
        <begin position="1"/>
        <end position="36"/>
    </location>
</feature>
<protein>
    <recommendedName>
        <fullName evidence="4">SMODS and SLOG-associating 2TM effector domain-containing protein</fullName>
    </recommendedName>
</protein>
<accession>A0A1X7F7W9</accession>
<proteinExistence type="predicted"/>
<evidence type="ECO:0000313" key="2">
    <source>
        <dbReference type="EMBL" id="SMF47594.1"/>
    </source>
</evidence>
<evidence type="ECO:0008006" key="4">
    <source>
        <dbReference type="Google" id="ProtNLM"/>
    </source>
</evidence>
<dbReference type="EMBL" id="FXAK01000005">
    <property type="protein sequence ID" value="SMF47594.1"/>
    <property type="molecule type" value="Genomic_DNA"/>
</dbReference>
<evidence type="ECO:0000313" key="3">
    <source>
        <dbReference type="Proteomes" id="UP000192936"/>
    </source>
</evidence>
<name>A0A1X7F7W9_9PROT</name>